<dbReference type="InterPro" id="IPR001245">
    <property type="entry name" value="Ser-Thr/Tyr_kinase_cat_dom"/>
</dbReference>
<evidence type="ECO:0000256" key="4">
    <source>
        <dbReference type="PROSITE-ProRule" id="PRU10141"/>
    </source>
</evidence>
<dbReference type="InterPro" id="IPR016024">
    <property type="entry name" value="ARM-type_fold"/>
</dbReference>
<keyword evidence="2 4" id="KW-0547">Nucleotide-binding</keyword>
<proteinExistence type="predicted"/>
<dbReference type="Gene3D" id="1.10.510.10">
    <property type="entry name" value="Transferase(Phosphotransferase) domain 1"/>
    <property type="match status" value="1"/>
</dbReference>
<evidence type="ECO:0000313" key="7">
    <source>
        <dbReference type="EMBL" id="KAK8884403.1"/>
    </source>
</evidence>
<dbReference type="Gene3D" id="1.25.10.10">
    <property type="entry name" value="Leucine-rich Repeat Variant"/>
    <property type="match status" value="1"/>
</dbReference>
<dbReference type="EMBL" id="JAPFFF010000008">
    <property type="protein sequence ID" value="KAK8884403.1"/>
    <property type="molecule type" value="Genomic_DNA"/>
</dbReference>
<name>A0ABR2K0X6_9EUKA</name>
<evidence type="ECO:0000256" key="1">
    <source>
        <dbReference type="ARBA" id="ARBA00022527"/>
    </source>
</evidence>
<evidence type="ECO:0000256" key="5">
    <source>
        <dbReference type="SAM" id="MobiDB-lite"/>
    </source>
</evidence>
<dbReference type="CDD" id="cd13999">
    <property type="entry name" value="STKc_MAP3K-like"/>
    <property type="match status" value="1"/>
</dbReference>
<dbReference type="Proteomes" id="UP001470230">
    <property type="component" value="Unassembled WGS sequence"/>
</dbReference>
<feature type="binding site" evidence="4">
    <location>
        <position position="250"/>
    </location>
    <ligand>
        <name>ATP</name>
        <dbReference type="ChEBI" id="CHEBI:30616"/>
    </ligand>
</feature>
<dbReference type="PROSITE" id="PS50011">
    <property type="entry name" value="PROTEIN_KINASE_DOM"/>
    <property type="match status" value="1"/>
</dbReference>
<feature type="compositionally biased region" description="Basic residues" evidence="5">
    <location>
        <begin position="926"/>
        <end position="935"/>
    </location>
</feature>
<dbReference type="PROSITE" id="PS00107">
    <property type="entry name" value="PROTEIN_KINASE_ATP"/>
    <property type="match status" value="1"/>
</dbReference>
<keyword evidence="1" id="KW-0723">Serine/threonine-protein kinase</keyword>
<feature type="compositionally biased region" description="Acidic residues" evidence="5">
    <location>
        <begin position="901"/>
        <end position="911"/>
    </location>
</feature>
<comment type="caution">
    <text evidence="7">The sequence shown here is derived from an EMBL/GenBank/DDBJ whole genome shotgun (WGS) entry which is preliminary data.</text>
</comment>
<dbReference type="InterPro" id="IPR011989">
    <property type="entry name" value="ARM-like"/>
</dbReference>
<dbReference type="Gene3D" id="3.30.200.20">
    <property type="entry name" value="Phosphorylase Kinase, domain 1"/>
    <property type="match status" value="1"/>
</dbReference>
<feature type="compositionally biased region" description="Basic and acidic residues" evidence="5">
    <location>
        <begin position="912"/>
        <end position="925"/>
    </location>
</feature>
<accession>A0ABR2K0X6</accession>
<dbReference type="InterPro" id="IPR051681">
    <property type="entry name" value="Ser/Thr_Kinases-Pseudokinases"/>
</dbReference>
<dbReference type="PROSITE" id="PS00108">
    <property type="entry name" value="PROTEIN_KINASE_ST"/>
    <property type="match status" value="1"/>
</dbReference>
<dbReference type="InterPro" id="IPR017441">
    <property type="entry name" value="Protein_kinase_ATP_BS"/>
</dbReference>
<dbReference type="SUPFAM" id="SSF48371">
    <property type="entry name" value="ARM repeat"/>
    <property type="match status" value="2"/>
</dbReference>
<feature type="region of interest" description="Disordered" evidence="5">
    <location>
        <begin position="901"/>
        <end position="948"/>
    </location>
</feature>
<protein>
    <recommendedName>
        <fullName evidence="6">Protein kinase domain-containing protein</fullName>
    </recommendedName>
</protein>
<evidence type="ECO:0000259" key="6">
    <source>
        <dbReference type="PROSITE" id="PS50011"/>
    </source>
</evidence>
<dbReference type="SUPFAM" id="SSF56112">
    <property type="entry name" value="Protein kinase-like (PK-like)"/>
    <property type="match status" value="1"/>
</dbReference>
<dbReference type="InterPro" id="IPR011009">
    <property type="entry name" value="Kinase-like_dom_sf"/>
</dbReference>
<dbReference type="SMART" id="SM00220">
    <property type="entry name" value="S_TKc"/>
    <property type="match status" value="1"/>
</dbReference>
<keyword evidence="1" id="KW-0418">Kinase</keyword>
<keyword evidence="8" id="KW-1185">Reference proteome</keyword>
<evidence type="ECO:0000256" key="2">
    <source>
        <dbReference type="ARBA" id="ARBA00022741"/>
    </source>
</evidence>
<organism evidence="7 8">
    <name type="scientific">Tritrichomonas musculus</name>
    <dbReference type="NCBI Taxonomy" id="1915356"/>
    <lineage>
        <taxon>Eukaryota</taxon>
        <taxon>Metamonada</taxon>
        <taxon>Parabasalia</taxon>
        <taxon>Tritrichomonadida</taxon>
        <taxon>Tritrichomonadidae</taxon>
        <taxon>Tritrichomonas</taxon>
    </lineage>
</organism>
<gene>
    <name evidence="7" type="ORF">M9Y10_043513</name>
</gene>
<sequence>MSSLSASFADRVQEIKVEIYQVLVSYKIVFIHRAKTACICGELHSVQKGHSLIISPSPVTPTQDEGFRHILQQVSRLKSLFQDLSEQNYIQTIIEKPINYVKNELNSFREAFNEQILSNNLMKAEPCPLNENQLKIDDYSDIQELVAKIHHLIESDEVSDEQRTALTDRLHEYDAVLKEMQLEEEKNMKKINEMRRILTPQEIADKLKDYQKYVINIDDYEMMKRIGSGGFAEVYLGYHRATEKYVAIKKLHAQTFNVKDFEMFRREVAIASSMNHFAILSFAGFSITPPFCILTDFMSGGCLFTRLHKGPMLDPTQLTITALGVACGMQYIHEKNMLHRDLKSLNVLLDADDYPKICDFGISRTMPDDPKLLTGGAGTSQWMAPEVIASKPYSQKADVYSYGILLWELLTKDVPFHGLKEVQVAMAVLNQDRRPLIPQSCPPALGQLIRVCWDRDPNKRPEFKTIAKAFQSGKIYFPGTKKDRVKAYIDQFMEHSAEETVFDPNDACIECAKSIKAELKDPSKSDKGLSKLKRITDIDKWADLILSSHIIKAICNIMKTCDDIQLAFNIILVLDMMLKNDKLLKHFLENKGSSYVLDLFIKFGTTSMGKIIDVLSIIIHNEPVKLSSEHLIKLAPFLVSGKIGVRKLTIDLIKMIIDKELYDDDSSLNVIANRALENSIPEAETSLLEKTLALLDKLLQLQQPFDVIIRHDGPCSVFSLARHKNADIRLRSLQIMNKMLSGSIPRPKIISTFFGGKNYYSDKERRARKNDTEDINFSKLVSENIKDKPDIILETLIAIGTFLKTPTVFKELSEQTKDQKDSILDAFRLCFTSDSVAISLYSMKLCFAFLSNQLSYEMFSALMPDFIMALNYKSQGVNEIAGYCIIMIIQKTGKFKLSFNDEEEEDDNENDNEGKENNDNEETNKKSKKKQHHKEKRESDSNNDENDDNPYYNIIKNFLYLSLQDSTSLKTVALRLSGVLSASPEGIQMLKNAHATKRIAIIATSDDGENTKLALMIIASHSALQPTSKAAISIIPYLFKMLDKEELAPYPLISIANLCVNPIAAKDCVPHLSKLVDLLDSDDIPTLNRTFTALYRILKSPEACGIITEDNVDVLSEIAKKTEKFWNNEFAPISFDIIEMVSGIPNEVGKKVILNSKFKDYLKNRLESVSITDMLRPILNRIGTRIGVTD</sequence>
<dbReference type="PRINTS" id="PR00109">
    <property type="entry name" value="TYRKINASE"/>
</dbReference>
<dbReference type="PANTHER" id="PTHR44329:SF214">
    <property type="entry name" value="PROTEIN KINASE DOMAIN-CONTAINING PROTEIN"/>
    <property type="match status" value="1"/>
</dbReference>
<evidence type="ECO:0000313" key="8">
    <source>
        <dbReference type="Proteomes" id="UP001470230"/>
    </source>
</evidence>
<evidence type="ECO:0000256" key="3">
    <source>
        <dbReference type="ARBA" id="ARBA00022840"/>
    </source>
</evidence>
<keyword evidence="3 4" id="KW-0067">ATP-binding</keyword>
<dbReference type="Pfam" id="PF07714">
    <property type="entry name" value="PK_Tyr_Ser-Thr"/>
    <property type="match status" value="1"/>
</dbReference>
<feature type="domain" description="Protein kinase" evidence="6">
    <location>
        <begin position="220"/>
        <end position="477"/>
    </location>
</feature>
<keyword evidence="1" id="KW-0808">Transferase</keyword>
<dbReference type="PANTHER" id="PTHR44329">
    <property type="entry name" value="SERINE/THREONINE-PROTEIN KINASE TNNI3K-RELATED"/>
    <property type="match status" value="1"/>
</dbReference>
<dbReference type="InterPro" id="IPR008271">
    <property type="entry name" value="Ser/Thr_kinase_AS"/>
</dbReference>
<dbReference type="InterPro" id="IPR000719">
    <property type="entry name" value="Prot_kinase_dom"/>
</dbReference>
<reference evidence="7 8" key="1">
    <citation type="submission" date="2024-04" db="EMBL/GenBank/DDBJ databases">
        <title>Tritrichomonas musculus Genome.</title>
        <authorList>
            <person name="Alves-Ferreira E."/>
            <person name="Grigg M."/>
            <person name="Lorenzi H."/>
            <person name="Galac M."/>
        </authorList>
    </citation>
    <scope>NUCLEOTIDE SEQUENCE [LARGE SCALE GENOMIC DNA]</scope>
    <source>
        <strain evidence="7 8">EAF2021</strain>
    </source>
</reference>